<feature type="compositionally biased region" description="Acidic residues" evidence="1">
    <location>
        <begin position="84"/>
        <end position="95"/>
    </location>
</feature>
<sequence>MEHQLFIQYLLFGLGVLGLLALAAPTLIWRNTSETTRLLRELLEEQETANDLNAAILRRLERIEQRLPPAAPEITVEAPPPPGPDDDFGPDEDWTAEERECEDASTKDRDAEPS</sequence>
<organism evidence="3 4">
    <name type="scientific">Paucidesulfovibrio gracilis DSM 16080</name>
    <dbReference type="NCBI Taxonomy" id="1121449"/>
    <lineage>
        <taxon>Bacteria</taxon>
        <taxon>Pseudomonadati</taxon>
        <taxon>Thermodesulfobacteriota</taxon>
        <taxon>Desulfovibrionia</taxon>
        <taxon>Desulfovibrionales</taxon>
        <taxon>Desulfovibrionaceae</taxon>
        <taxon>Paucidesulfovibrio</taxon>
    </lineage>
</organism>
<feature type="region of interest" description="Disordered" evidence="1">
    <location>
        <begin position="68"/>
        <end position="114"/>
    </location>
</feature>
<gene>
    <name evidence="3" type="ORF">SAMN02745704_02680</name>
</gene>
<accession>A0A1T4Y2K1</accession>
<dbReference type="Proteomes" id="UP000190027">
    <property type="component" value="Unassembled WGS sequence"/>
</dbReference>
<name>A0A1T4Y2K1_9BACT</name>
<evidence type="ECO:0000313" key="3">
    <source>
        <dbReference type="EMBL" id="SKA95986.1"/>
    </source>
</evidence>
<proteinExistence type="predicted"/>
<keyword evidence="2" id="KW-1133">Transmembrane helix</keyword>
<dbReference type="EMBL" id="FUYC01000024">
    <property type="protein sequence ID" value="SKA95986.1"/>
    <property type="molecule type" value="Genomic_DNA"/>
</dbReference>
<protein>
    <submittedName>
        <fullName evidence="3">Uncharacterized protein</fullName>
    </submittedName>
</protein>
<keyword evidence="2" id="KW-0812">Transmembrane</keyword>
<evidence type="ECO:0000256" key="2">
    <source>
        <dbReference type="SAM" id="Phobius"/>
    </source>
</evidence>
<keyword evidence="2" id="KW-0472">Membrane</keyword>
<reference evidence="3 4" key="1">
    <citation type="submission" date="2017-02" db="EMBL/GenBank/DDBJ databases">
        <authorList>
            <person name="Peterson S.W."/>
        </authorList>
    </citation>
    <scope>NUCLEOTIDE SEQUENCE [LARGE SCALE GENOMIC DNA]</scope>
    <source>
        <strain evidence="3 4">DSM 16080</strain>
    </source>
</reference>
<dbReference type="RefSeq" id="WP_144019503.1">
    <property type="nucleotide sequence ID" value="NZ_FUYC01000024.1"/>
</dbReference>
<dbReference type="STRING" id="1121449.SAMN02745704_02680"/>
<evidence type="ECO:0000313" key="4">
    <source>
        <dbReference type="Proteomes" id="UP000190027"/>
    </source>
</evidence>
<feature type="transmembrane region" description="Helical" evidence="2">
    <location>
        <begin position="6"/>
        <end position="29"/>
    </location>
</feature>
<feature type="compositionally biased region" description="Basic and acidic residues" evidence="1">
    <location>
        <begin position="96"/>
        <end position="114"/>
    </location>
</feature>
<dbReference type="AlphaFoldDB" id="A0A1T4Y2K1"/>
<keyword evidence="4" id="KW-1185">Reference proteome</keyword>
<evidence type="ECO:0000256" key="1">
    <source>
        <dbReference type="SAM" id="MobiDB-lite"/>
    </source>
</evidence>